<sequence length="609" mass="67131">AKKATFPVADKIVYRCDRQTQFRNFEDMFSLTSFSKKKPQLALADADHITQHFALEHWRQTGSSATALYYAALVPLADTDARYDSDSDLFRLMQDVLAAPSLSTSPSLALAVDDAGFQFQITEDETAGLTRSGAAQVAIVPEDGLSRCTLFRVNHWYPSRMKQVQGNFQASLCAKDVAVSLYAIAELDSDTQVLRTTGVPEGKSGTAATAVALVNEALFRDKVFVFATDPEPTFALRGNWPAKWSEAVSRLFAAKALPDSKEAHKVQGSVSGQAERLILAEMEREGLAKEDFAEETAATSSNWRLTPKAVEQSQQLFTLRSPCSVLAHRNLPEKLEWTRFEIAQHLKSKGWASVSIRKIPPRLRSDLSLHVEDVGEGHILSEFGPPHKMWVYKAGVPSHAYLSAMLAVELRRDMLLACGIQALPHTQTEQFFKIFAEAAWEKRPLDDFLRMQDDQQPARPANANVLPDPEACSDADGNSENLDPEIAEFENSLEAELEKLLAEEEAEHPDAPAAEASADERAEVSGEVAGGSRDARDSAGEDVGPDTAATKRVVREKTHMWGPFRITHKLTKAGKESWQAICLAHRDESARCTKSLSFVAATEELPNSY</sequence>
<dbReference type="EMBL" id="CAUJNA010002306">
    <property type="protein sequence ID" value="CAJ1392265.1"/>
    <property type="molecule type" value="Genomic_DNA"/>
</dbReference>
<keyword evidence="5" id="KW-1185">Reference proteome</keyword>
<reference evidence="4" key="1">
    <citation type="submission" date="2023-08" db="EMBL/GenBank/DDBJ databases">
        <authorList>
            <person name="Chen Y."/>
            <person name="Shah S."/>
            <person name="Dougan E. K."/>
            <person name="Thang M."/>
            <person name="Chan C."/>
        </authorList>
    </citation>
    <scope>NUCLEOTIDE SEQUENCE</scope>
</reference>
<name>A0AA36IRQ0_9DINO</name>
<organism evidence="4 5">
    <name type="scientific">Effrenium voratum</name>
    <dbReference type="NCBI Taxonomy" id="2562239"/>
    <lineage>
        <taxon>Eukaryota</taxon>
        <taxon>Sar</taxon>
        <taxon>Alveolata</taxon>
        <taxon>Dinophyceae</taxon>
        <taxon>Suessiales</taxon>
        <taxon>Symbiodiniaceae</taxon>
        <taxon>Effrenium</taxon>
    </lineage>
</organism>
<gene>
    <name evidence="2" type="ORF">EVOR1521_LOCUS16100</name>
    <name evidence="3" type="ORF">EVOR1521_LOCUS17408</name>
    <name evidence="4" type="ORF">EVOR1521_LOCUS17689</name>
</gene>
<evidence type="ECO:0000313" key="3">
    <source>
        <dbReference type="EMBL" id="CAJ1392265.1"/>
    </source>
</evidence>
<accession>A0AA36IRQ0</accession>
<comment type="caution">
    <text evidence="4">The sequence shown here is derived from an EMBL/GenBank/DDBJ whole genome shotgun (WGS) entry which is preliminary data.</text>
</comment>
<feature type="non-terminal residue" evidence="4">
    <location>
        <position position="609"/>
    </location>
</feature>
<feature type="region of interest" description="Disordered" evidence="1">
    <location>
        <begin position="455"/>
        <end position="482"/>
    </location>
</feature>
<evidence type="ECO:0000313" key="2">
    <source>
        <dbReference type="EMBL" id="CAJ1390777.1"/>
    </source>
</evidence>
<dbReference type="AlphaFoldDB" id="A0AA36IRQ0"/>
<dbReference type="EMBL" id="CAUJNA010002138">
    <property type="protein sequence ID" value="CAJ1390777.1"/>
    <property type="molecule type" value="Genomic_DNA"/>
</dbReference>
<evidence type="ECO:0000256" key="1">
    <source>
        <dbReference type="SAM" id="MobiDB-lite"/>
    </source>
</evidence>
<dbReference type="EMBL" id="CAUJNA010002376">
    <property type="protein sequence ID" value="CAJ1392639.1"/>
    <property type="molecule type" value="Genomic_DNA"/>
</dbReference>
<evidence type="ECO:0000313" key="5">
    <source>
        <dbReference type="Proteomes" id="UP001178507"/>
    </source>
</evidence>
<protein>
    <submittedName>
        <fullName evidence="4">Uncharacterized protein</fullName>
    </submittedName>
</protein>
<evidence type="ECO:0000313" key="4">
    <source>
        <dbReference type="EMBL" id="CAJ1392639.1"/>
    </source>
</evidence>
<proteinExistence type="predicted"/>
<dbReference type="Proteomes" id="UP001178507">
    <property type="component" value="Unassembled WGS sequence"/>
</dbReference>
<feature type="region of interest" description="Disordered" evidence="1">
    <location>
        <begin position="505"/>
        <end position="548"/>
    </location>
</feature>